<dbReference type="InterPro" id="IPR050194">
    <property type="entry name" value="Glycosyltransferase_grp1"/>
</dbReference>
<proteinExistence type="predicted"/>
<feature type="domain" description="Glycosyl transferase family 1" evidence="1">
    <location>
        <begin position="202"/>
        <end position="362"/>
    </location>
</feature>
<evidence type="ECO:0000313" key="3">
    <source>
        <dbReference type="Proteomes" id="UP000002774"/>
    </source>
</evidence>
<dbReference type="InterPro" id="IPR001296">
    <property type="entry name" value="Glyco_trans_1"/>
</dbReference>
<dbReference type="EMBL" id="CM001403">
    <property type="protein sequence ID" value="EHQ28459.1"/>
    <property type="molecule type" value="Genomic_DNA"/>
</dbReference>
<keyword evidence="2" id="KW-0808">Transferase</keyword>
<dbReference type="HOGENOM" id="CLU_009583_5_0_10"/>
<dbReference type="PANTHER" id="PTHR45947">
    <property type="entry name" value="SULFOQUINOVOSYL TRANSFERASE SQD2"/>
    <property type="match status" value="1"/>
</dbReference>
<organism evidence="2 3">
    <name type="scientific">Mucilaginibacter paludis DSM 18603</name>
    <dbReference type="NCBI Taxonomy" id="714943"/>
    <lineage>
        <taxon>Bacteria</taxon>
        <taxon>Pseudomonadati</taxon>
        <taxon>Bacteroidota</taxon>
        <taxon>Sphingobacteriia</taxon>
        <taxon>Sphingobacteriales</taxon>
        <taxon>Sphingobacteriaceae</taxon>
        <taxon>Mucilaginibacter</taxon>
    </lineage>
</organism>
<dbReference type="AlphaFoldDB" id="H1Y0J2"/>
<dbReference type="Proteomes" id="UP000002774">
    <property type="component" value="Chromosome"/>
</dbReference>
<name>H1Y0J2_9SPHI</name>
<protein>
    <submittedName>
        <fullName evidence="2">Glycosyl transferase group 1</fullName>
    </submittedName>
</protein>
<reference evidence="2" key="1">
    <citation type="submission" date="2011-09" db="EMBL/GenBank/DDBJ databases">
        <title>The permanent draft genome of Mucilaginibacter paludis DSM 18603.</title>
        <authorList>
            <consortium name="US DOE Joint Genome Institute (JGI-PGF)"/>
            <person name="Lucas S."/>
            <person name="Han J."/>
            <person name="Lapidus A."/>
            <person name="Bruce D."/>
            <person name="Goodwin L."/>
            <person name="Pitluck S."/>
            <person name="Peters L."/>
            <person name="Kyrpides N."/>
            <person name="Mavromatis K."/>
            <person name="Ivanova N."/>
            <person name="Mikhailova N."/>
            <person name="Held B."/>
            <person name="Detter J.C."/>
            <person name="Tapia R."/>
            <person name="Han C."/>
            <person name="Land M."/>
            <person name="Hauser L."/>
            <person name="Markowitz V."/>
            <person name="Cheng J.-F."/>
            <person name="Hugenholtz P."/>
            <person name="Woyke T."/>
            <person name="Wu D."/>
            <person name="Tindall B."/>
            <person name="Brambilla E."/>
            <person name="Klenk H.-P."/>
            <person name="Eisen J.A."/>
        </authorList>
    </citation>
    <scope>NUCLEOTIDE SEQUENCE [LARGE SCALE GENOMIC DNA]</scope>
    <source>
        <strain evidence="2">DSM 18603</strain>
    </source>
</reference>
<dbReference type="STRING" id="714943.Mucpa_4369"/>
<dbReference type="OrthoDB" id="9790710at2"/>
<gene>
    <name evidence="2" type="ORF">Mucpa_4369</name>
</gene>
<dbReference type="CDD" id="cd03801">
    <property type="entry name" value="GT4_PimA-like"/>
    <property type="match status" value="1"/>
</dbReference>
<dbReference type="Pfam" id="PF00534">
    <property type="entry name" value="Glycos_transf_1"/>
    <property type="match status" value="1"/>
</dbReference>
<dbReference type="RefSeq" id="WP_008509290.1">
    <property type="nucleotide sequence ID" value="NZ_CM001403.1"/>
</dbReference>
<dbReference type="SUPFAM" id="SSF53756">
    <property type="entry name" value="UDP-Glycosyltransferase/glycogen phosphorylase"/>
    <property type="match status" value="1"/>
</dbReference>
<evidence type="ECO:0000313" key="2">
    <source>
        <dbReference type="EMBL" id="EHQ28459.1"/>
    </source>
</evidence>
<dbReference type="eggNOG" id="COG0438">
    <property type="taxonomic scope" value="Bacteria"/>
</dbReference>
<sequence length="391" mass="44421">MKLLVFDSHPVQYRVPIWKEIDSLKPESLHVVYASDCSVKGYADKEFSESFAWDIPMLSGYRYTILNTENGEPLSGWNSLGGKGVRGAIKKFKPDALMLTGLNYRFDWVVFFYAQILRIPIWLRCETQDYAFKRSKLVSLYRYLVYFLFYKGIDRFFFIGELNKEHYLNHGVKASKLLPARYATVNQYLGVDEDEKKQIQSEMRTAAGIDPDKLVIGFSGKFIEKKNPQLLFLMLEYLPAHLLSKIHLYLLGSGQLESELKDMASVAFNKYGVKTTFTGFVNQSKIGDHYLAMDVVVLPSRQSGETWGLVANEGMQAGCGVIVSNVVGCQADFGKWERFKVFKQGDEKDLASCVTQLAVNPKKFDWAASELQESYSISAIAKTIVSEMSKF</sequence>
<dbReference type="PANTHER" id="PTHR45947:SF3">
    <property type="entry name" value="SULFOQUINOVOSYL TRANSFERASE SQD2"/>
    <property type="match status" value="1"/>
</dbReference>
<dbReference type="GO" id="GO:0016757">
    <property type="term" value="F:glycosyltransferase activity"/>
    <property type="evidence" value="ECO:0007669"/>
    <property type="project" value="InterPro"/>
</dbReference>
<accession>H1Y0J2</accession>
<keyword evidence="3" id="KW-1185">Reference proteome</keyword>
<evidence type="ECO:0000259" key="1">
    <source>
        <dbReference type="Pfam" id="PF00534"/>
    </source>
</evidence>
<dbReference type="Gene3D" id="3.40.50.2000">
    <property type="entry name" value="Glycogen Phosphorylase B"/>
    <property type="match status" value="2"/>
</dbReference>